<organism evidence="2 3">
    <name type="scientific">Magallana gigas</name>
    <name type="common">Pacific oyster</name>
    <name type="synonym">Crassostrea gigas</name>
    <dbReference type="NCBI Taxonomy" id="29159"/>
    <lineage>
        <taxon>Eukaryota</taxon>
        <taxon>Metazoa</taxon>
        <taxon>Spiralia</taxon>
        <taxon>Lophotrochozoa</taxon>
        <taxon>Mollusca</taxon>
        <taxon>Bivalvia</taxon>
        <taxon>Autobranchia</taxon>
        <taxon>Pteriomorphia</taxon>
        <taxon>Ostreida</taxon>
        <taxon>Ostreoidea</taxon>
        <taxon>Ostreidae</taxon>
        <taxon>Magallana</taxon>
    </lineage>
</organism>
<dbReference type="Proteomes" id="UP000005408">
    <property type="component" value="Unassembled WGS sequence"/>
</dbReference>
<feature type="region of interest" description="Disordered" evidence="1">
    <location>
        <begin position="60"/>
        <end position="101"/>
    </location>
</feature>
<feature type="region of interest" description="Disordered" evidence="1">
    <location>
        <begin position="1"/>
        <end position="25"/>
    </location>
</feature>
<feature type="compositionally biased region" description="Low complexity" evidence="1">
    <location>
        <begin position="74"/>
        <end position="95"/>
    </location>
</feature>
<name>A0A8W8MG80_MAGGI</name>
<proteinExistence type="predicted"/>
<keyword evidence="3" id="KW-1185">Reference proteome</keyword>
<dbReference type="AlphaFoldDB" id="A0A8W8MG80"/>
<accession>A0A8W8MG80</accession>
<evidence type="ECO:0000313" key="2">
    <source>
        <dbReference type="EnsemblMetazoa" id="G32810.1:cds"/>
    </source>
</evidence>
<reference evidence="2" key="1">
    <citation type="submission" date="2022-08" db="UniProtKB">
        <authorList>
            <consortium name="EnsemblMetazoa"/>
        </authorList>
    </citation>
    <scope>IDENTIFICATION</scope>
    <source>
        <strain evidence="2">05x7-T-G4-1.051#20</strain>
    </source>
</reference>
<evidence type="ECO:0000313" key="3">
    <source>
        <dbReference type="Proteomes" id="UP000005408"/>
    </source>
</evidence>
<evidence type="ECO:0000256" key="1">
    <source>
        <dbReference type="SAM" id="MobiDB-lite"/>
    </source>
</evidence>
<protein>
    <submittedName>
        <fullName evidence="2">Uncharacterized protein</fullName>
    </submittedName>
</protein>
<dbReference type="EnsemblMetazoa" id="G32810.1">
    <property type="protein sequence ID" value="G32810.1:cds"/>
    <property type="gene ID" value="G32810"/>
</dbReference>
<sequence length="129" mass="14639">MQHNKIRMSTDQRTLVLRNSDGSEKRVRCQTEVFNMLLSKETDPSVKSLVLQSLLNEEKSDLPSSFSRSDDQHSALSDTSSFTSASSSRSESHISCENTSNTHVWKAEEEDVLAMNKYYSLKKTLERSC</sequence>